<proteinExistence type="predicted"/>
<accession>A0ABT7B334</accession>
<evidence type="ECO:0000313" key="3">
    <source>
        <dbReference type="Proteomes" id="UP001235849"/>
    </source>
</evidence>
<dbReference type="Proteomes" id="UP001235849">
    <property type="component" value="Unassembled WGS sequence"/>
</dbReference>
<name>A0ABT7B334_9CYAN</name>
<feature type="compositionally biased region" description="Basic and acidic residues" evidence="1">
    <location>
        <begin position="20"/>
        <end position="36"/>
    </location>
</feature>
<organism evidence="2 3">
    <name type="scientific">Roseofilum capinflatum BLCC-M114</name>
    <dbReference type="NCBI Taxonomy" id="3022440"/>
    <lineage>
        <taxon>Bacteria</taxon>
        <taxon>Bacillati</taxon>
        <taxon>Cyanobacteriota</taxon>
        <taxon>Cyanophyceae</taxon>
        <taxon>Desertifilales</taxon>
        <taxon>Desertifilaceae</taxon>
        <taxon>Roseofilum</taxon>
        <taxon>Roseofilum capinflatum</taxon>
    </lineage>
</organism>
<evidence type="ECO:0000256" key="1">
    <source>
        <dbReference type="SAM" id="MobiDB-lite"/>
    </source>
</evidence>
<evidence type="ECO:0000313" key="2">
    <source>
        <dbReference type="EMBL" id="MDJ1173560.1"/>
    </source>
</evidence>
<feature type="region of interest" description="Disordered" evidence="1">
    <location>
        <begin position="20"/>
        <end position="53"/>
    </location>
</feature>
<gene>
    <name evidence="2" type="ORF">PMG25_05580</name>
</gene>
<protein>
    <submittedName>
        <fullName evidence="2">Uncharacterized protein</fullName>
    </submittedName>
</protein>
<keyword evidence="3" id="KW-1185">Reference proteome</keyword>
<comment type="caution">
    <text evidence="2">The sequence shown here is derived from an EMBL/GenBank/DDBJ whole genome shotgun (WGS) entry which is preliminary data.</text>
</comment>
<dbReference type="RefSeq" id="WP_283762998.1">
    <property type="nucleotide sequence ID" value="NZ_JAQOSO010000023.1"/>
</dbReference>
<dbReference type="EMBL" id="JAQOSO010000023">
    <property type="protein sequence ID" value="MDJ1173560.1"/>
    <property type="molecule type" value="Genomic_DNA"/>
</dbReference>
<reference evidence="2 3" key="1">
    <citation type="submission" date="2023-01" db="EMBL/GenBank/DDBJ databases">
        <title>Novel diversity within Roseofilum (Cyanobacteria; Desertifilaceae) from marine benthic mats with descriptions of four novel species.</title>
        <authorList>
            <person name="Wang Y."/>
            <person name="Berthold D.E."/>
            <person name="Hu J."/>
            <person name="Lefler F.W."/>
            <person name="Laughinghouse H.D. IV."/>
        </authorList>
    </citation>
    <scope>NUCLEOTIDE SEQUENCE [LARGE SCALE GENOMIC DNA]</scope>
    <source>
        <strain evidence="2 3">BLCC-M114</strain>
    </source>
</reference>
<sequence>MKSVVKFMSDRIIVMNRGKVEGIERNGDRQNPDKQLSKSSNEILIGADHVISH</sequence>